<dbReference type="Pfam" id="PF12323">
    <property type="entry name" value="HTH_OrfB_IS605"/>
    <property type="match status" value="1"/>
</dbReference>
<evidence type="ECO:0000256" key="1">
    <source>
        <dbReference type="ARBA" id="ARBA00008761"/>
    </source>
</evidence>
<dbReference type="AlphaFoldDB" id="K9XQF1"/>
<evidence type="ECO:0000313" key="12">
    <source>
        <dbReference type="Proteomes" id="UP000010473"/>
    </source>
</evidence>
<feature type="coiled-coil region" evidence="7">
    <location>
        <begin position="224"/>
        <end position="251"/>
    </location>
</feature>
<evidence type="ECO:0000259" key="8">
    <source>
        <dbReference type="Pfam" id="PF01385"/>
    </source>
</evidence>
<dbReference type="HOGENOM" id="CLU_032903_0_1_3"/>
<dbReference type="Proteomes" id="UP000010473">
    <property type="component" value="Chromosome"/>
</dbReference>
<sequence>MLTMNYKFRIYPTNHQQTLMLTWLETCRRLYNQCLRDLKDWMNSRQCSLSSCSLEREYIMSPDVPFPSYLEQKRQLTQWKKTNPYYQDVHSQVTQDVVKRLHNTWEAFKARGYGFPRFKKYGRYQSFLFPQFKDNPITGNVIKLPKIGKVVINCHRPIPDGFKVKGVRIVSRARGTIWYAVVSIQSDISVPDPLPMGRGIGCDVGLKSFLVTSDNLRIEPARFFRDLQSRLKELQRQGSRKKKKSKNWEKAQLKVARLHHKIANSRRNFHFQTSHLLCDQADMIFVEDIDFRVSAKGFLGKHMLDGGFGQFRNLLSWVCWKRGKYFAEVDHKYSSQICPECGTHTGKKELSERIHLCPECNYTTSRDHASARVLLQRGLESIVPVDCGERKLPSECELPRIEISRQVQRRNVLM</sequence>
<evidence type="ECO:0000256" key="3">
    <source>
        <dbReference type="ARBA" id="ARBA00022723"/>
    </source>
</evidence>
<keyword evidence="5" id="KW-0238">DNA-binding</keyword>
<dbReference type="EMBL" id="CP003653">
    <property type="protein sequence ID" value="AFZ34743.1"/>
    <property type="molecule type" value="Genomic_DNA"/>
</dbReference>
<feature type="domain" description="Cas12f1-like TNB" evidence="9">
    <location>
        <begin position="308"/>
        <end position="373"/>
    </location>
</feature>
<dbReference type="eggNOG" id="COG0675">
    <property type="taxonomic scope" value="Bacteria"/>
</dbReference>
<evidence type="ECO:0000256" key="2">
    <source>
        <dbReference type="ARBA" id="ARBA00022578"/>
    </source>
</evidence>
<name>K9XQF1_STAC7</name>
<feature type="domain" description="Probable transposase IS891/IS1136/IS1341" evidence="8">
    <location>
        <begin position="197"/>
        <end position="291"/>
    </location>
</feature>
<dbReference type="KEGG" id="scs:Sta7437_1172"/>
<keyword evidence="6" id="KW-0233">DNA recombination</keyword>
<dbReference type="RefSeq" id="WP_015192416.1">
    <property type="nucleotide sequence ID" value="NC_019748.1"/>
</dbReference>
<dbReference type="NCBIfam" id="NF040570">
    <property type="entry name" value="guided_TnpB"/>
    <property type="match status" value="1"/>
</dbReference>
<evidence type="ECO:0000256" key="7">
    <source>
        <dbReference type="SAM" id="Coils"/>
    </source>
</evidence>
<dbReference type="Pfam" id="PF07282">
    <property type="entry name" value="Cas12f1-like_TNB"/>
    <property type="match status" value="1"/>
</dbReference>
<dbReference type="STRING" id="111780.Sta7437_1172"/>
<keyword evidence="3" id="KW-0479">Metal-binding</keyword>
<evidence type="ECO:0000313" key="11">
    <source>
        <dbReference type="EMBL" id="AFZ34743.1"/>
    </source>
</evidence>
<dbReference type="PATRIC" id="fig|111780.3.peg.1221"/>
<evidence type="ECO:0000256" key="4">
    <source>
        <dbReference type="ARBA" id="ARBA00022833"/>
    </source>
</evidence>
<dbReference type="GO" id="GO:0032196">
    <property type="term" value="P:transposition"/>
    <property type="evidence" value="ECO:0007669"/>
    <property type="project" value="UniProtKB-KW"/>
</dbReference>
<gene>
    <name evidence="11" type="ordered locus">Sta7437_1172</name>
</gene>
<dbReference type="GO" id="GO:0046872">
    <property type="term" value="F:metal ion binding"/>
    <property type="evidence" value="ECO:0007669"/>
    <property type="project" value="UniProtKB-KW"/>
</dbReference>
<dbReference type="InterPro" id="IPR021027">
    <property type="entry name" value="Transposase_put_HTH"/>
</dbReference>
<keyword evidence="12" id="KW-1185">Reference proteome</keyword>
<dbReference type="InterPro" id="IPR010095">
    <property type="entry name" value="Cas12f1-like_TNB"/>
</dbReference>
<proteinExistence type="inferred from homology"/>
<dbReference type="InterPro" id="IPR001959">
    <property type="entry name" value="Transposase"/>
</dbReference>
<organism evidence="11 12">
    <name type="scientific">Stanieria cyanosphaera (strain ATCC 29371 / PCC 7437)</name>
    <dbReference type="NCBI Taxonomy" id="111780"/>
    <lineage>
        <taxon>Bacteria</taxon>
        <taxon>Bacillati</taxon>
        <taxon>Cyanobacteriota</taxon>
        <taxon>Cyanophyceae</taxon>
        <taxon>Pleurocapsales</taxon>
        <taxon>Dermocarpellaceae</taxon>
        <taxon>Stanieria</taxon>
    </lineage>
</organism>
<keyword evidence="4" id="KW-0862">Zinc</keyword>
<dbReference type="GO" id="GO:0006310">
    <property type="term" value="P:DNA recombination"/>
    <property type="evidence" value="ECO:0007669"/>
    <property type="project" value="UniProtKB-KW"/>
</dbReference>
<keyword evidence="7" id="KW-0175">Coiled coil</keyword>
<evidence type="ECO:0000256" key="5">
    <source>
        <dbReference type="ARBA" id="ARBA00023125"/>
    </source>
</evidence>
<dbReference type="GO" id="GO:0003677">
    <property type="term" value="F:DNA binding"/>
    <property type="evidence" value="ECO:0007669"/>
    <property type="project" value="UniProtKB-KW"/>
</dbReference>
<protein>
    <submittedName>
        <fullName evidence="11">Transposase IS891/IS1136/IS1341 family</fullName>
    </submittedName>
</protein>
<keyword evidence="2" id="KW-0815">Transposition</keyword>
<feature type="domain" description="Transposase putative helix-turn-helix" evidence="10">
    <location>
        <begin position="1"/>
        <end position="46"/>
    </location>
</feature>
<evidence type="ECO:0000259" key="9">
    <source>
        <dbReference type="Pfam" id="PF07282"/>
    </source>
</evidence>
<accession>K9XQF1</accession>
<comment type="similarity">
    <text evidence="1">In the C-terminal section; belongs to the transposase 35 family.</text>
</comment>
<dbReference type="Pfam" id="PF01385">
    <property type="entry name" value="OrfB_IS605"/>
    <property type="match status" value="1"/>
</dbReference>
<evidence type="ECO:0000259" key="10">
    <source>
        <dbReference type="Pfam" id="PF12323"/>
    </source>
</evidence>
<reference evidence="12" key="1">
    <citation type="journal article" date="2013" name="Proc. Natl. Acad. Sci. U.S.A.">
        <title>Improving the coverage of the cyanobacterial phylum using diversity-driven genome sequencing.</title>
        <authorList>
            <person name="Shih P.M."/>
            <person name="Wu D."/>
            <person name="Latifi A."/>
            <person name="Axen S.D."/>
            <person name="Fewer D.P."/>
            <person name="Talla E."/>
            <person name="Calteau A."/>
            <person name="Cai F."/>
            <person name="Tandeau de Marsac N."/>
            <person name="Rippka R."/>
            <person name="Herdman M."/>
            <person name="Sivonen K."/>
            <person name="Coursin T."/>
            <person name="Laurent T."/>
            <person name="Goodwin L."/>
            <person name="Nolan M."/>
            <person name="Davenport K.W."/>
            <person name="Han C.S."/>
            <person name="Rubin E.M."/>
            <person name="Eisen J.A."/>
            <person name="Woyke T."/>
            <person name="Gugger M."/>
            <person name="Kerfeld C.A."/>
        </authorList>
    </citation>
    <scope>NUCLEOTIDE SEQUENCE [LARGE SCALE GENOMIC DNA]</scope>
    <source>
        <strain evidence="12">ATCC 29371 / PCC 7437</strain>
    </source>
</reference>
<evidence type="ECO:0000256" key="6">
    <source>
        <dbReference type="ARBA" id="ARBA00023172"/>
    </source>
</evidence>